<accession>A0A9W7GHY2</accession>
<sequence length="241" mass="25623">MRGEVQGRWREEVETRRRQTSQFELNVSNQHGVGDGDVMGGTSFNDGGINFVVGDNNNNAGGWRGIEITAPQIEDNNGRTLSPSSTTRTNGGGGGIGSLIESDAWFPSSASEPQLVGLGEGMALAGGHDDSMDTDESLFTGGGGRGSGGGEGRDRSISEASSGGYGQGSMSTSLTVMEILSSSRKGLDLVLDENEREGVKDGRKMTEGYLRKEGDLRTEREVRDEEEDEGIFEAFTLDLDD</sequence>
<evidence type="ECO:0000313" key="3">
    <source>
        <dbReference type="Proteomes" id="UP001165065"/>
    </source>
</evidence>
<comment type="caution">
    <text evidence="2">The sequence shown here is derived from an EMBL/GenBank/DDBJ whole genome shotgun (WGS) entry which is preliminary data.</text>
</comment>
<feature type="compositionally biased region" description="Polar residues" evidence="1">
    <location>
        <begin position="74"/>
        <end position="89"/>
    </location>
</feature>
<reference evidence="3" key="1">
    <citation type="journal article" date="2023" name="Commun. Biol.">
        <title>Genome analysis of Parmales, the sister group of diatoms, reveals the evolutionary specialization of diatoms from phago-mixotrophs to photoautotrophs.</title>
        <authorList>
            <person name="Ban H."/>
            <person name="Sato S."/>
            <person name="Yoshikawa S."/>
            <person name="Yamada K."/>
            <person name="Nakamura Y."/>
            <person name="Ichinomiya M."/>
            <person name="Sato N."/>
            <person name="Blanc-Mathieu R."/>
            <person name="Endo H."/>
            <person name="Kuwata A."/>
            <person name="Ogata H."/>
        </authorList>
    </citation>
    <scope>NUCLEOTIDE SEQUENCE [LARGE SCALE GENOMIC DNA]</scope>
</reference>
<feature type="compositionally biased region" description="Basic and acidic residues" evidence="1">
    <location>
        <begin position="1"/>
        <end position="17"/>
    </location>
</feature>
<gene>
    <name evidence="2" type="ORF">TrCOL_g2507</name>
</gene>
<proteinExistence type="predicted"/>
<dbReference type="Proteomes" id="UP001165065">
    <property type="component" value="Unassembled WGS sequence"/>
</dbReference>
<dbReference type="EMBL" id="BRYA01000279">
    <property type="protein sequence ID" value="GMI46079.1"/>
    <property type="molecule type" value="Genomic_DNA"/>
</dbReference>
<organism evidence="2 3">
    <name type="scientific">Triparma columacea</name>
    <dbReference type="NCBI Taxonomy" id="722753"/>
    <lineage>
        <taxon>Eukaryota</taxon>
        <taxon>Sar</taxon>
        <taxon>Stramenopiles</taxon>
        <taxon>Ochrophyta</taxon>
        <taxon>Bolidophyceae</taxon>
        <taxon>Parmales</taxon>
        <taxon>Triparmaceae</taxon>
        <taxon>Triparma</taxon>
    </lineage>
</organism>
<protein>
    <submittedName>
        <fullName evidence="2">Uncharacterized protein</fullName>
    </submittedName>
</protein>
<evidence type="ECO:0000313" key="2">
    <source>
        <dbReference type="EMBL" id="GMI46079.1"/>
    </source>
</evidence>
<keyword evidence="3" id="KW-1185">Reference proteome</keyword>
<feature type="region of interest" description="Disordered" evidence="1">
    <location>
        <begin position="1"/>
        <end position="21"/>
    </location>
</feature>
<feature type="region of interest" description="Disordered" evidence="1">
    <location>
        <begin position="124"/>
        <end position="170"/>
    </location>
</feature>
<dbReference type="AlphaFoldDB" id="A0A9W7GHY2"/>
<feature type="compositionally biased region" description="Gly residues" evidence="1">
    <location>
        <begin position="140"/>
        <end position="150"/>
    </location>
</feature>
<feature type="region of interest" description="Disordered" evidence="1">
    <location>
        <begin position="74"/>
        <end position="100"/>
    </location>
</feature>
<evidence type="ECO:0000256" key="1">
    <source>
        <dbReference type="SAM" id="MobiDB-lite"/>
    </source>
</evidence>
<name>A0A9W7GHY2_9STRA</name>